<organism evidence="2 3">
    <name type="scientific">Plectus sambesii</name>
    <dbReference type="NCBI Taxonomy" id="2011161"/>
    <lineage>
        <taxon>Eukaryota</taxon>
        <taxon>Metazoa</taxon>
        <taxon>Ecdysozoa</taxon>
        <taxon>Nematoda</taxon>
        <taxon>Chromadorea</taxon>
        <taxon>Plectida</taxon>
        <taxon>Plectina</taxon>
        <taxon>Plectoidea</taxon>
        <taxon>Plectidae</taxon>
        <taxon>Plectus</taxon>
    </lineage>
</organism>
<protein>
    <submittedName>
        <fullName evidence="3">BTB domain-containing protein</fullName>
    </submittedName>
</protein>
<dbReference type="GO" id="GO:0005829">
    <property type="term" value="C:cytosol"/>
    <property type="evidence" value="ECO:0007669"/>
    <property type="project" value="TreeGrafter"/>
</dbReference>
<keyword evidence="2" id="KW-1185">Reference proteome</keyword>
<evidence type="ECO:0000256" key="1">
    <source>
        <dbReference type="SAM" id="MobiDB-lite"/>
    </source>
</evidence>
<dbReference type="InterPro" id="IPR011989">
    <property type="entry name" value="ARM-like"/>
</dbReference>
<dbReference type="PANTHER" id="PTHR23312:SF8">
    <property type="entry name" value="ARMADILLO REPEAT-CONTAINING PROTEIN 5"/>
    <property type="match status" value="1"/>
</dbReference>
<dbReference type="Proteomes" id="UP000887566">
    <property type="component" value="Unplaced"/>
</dbReference>
<evidence type="ECO:0000313" key="3">
    <source>
        <dbReference type="WBParaSite" id="PSAMB.scaffold371size54286.g5261.t1"/>
    </source>
</evidence>
<dbReference type="Gene3D" id="3.30.710.10">
    <property type="entry name" value="Potassium Channel Kv1.1, Chain A"/>
    <property type="match status" value="1"/>
</dbReference>
<dbReference type="Gene3D" id="1.25.10.10">
    <property type="entry name" value="Leucine-rich Repeat Variant"/>
    <property type="match status" value="1"/>
</dbReference>
<dbReference type="InterPro" id="IPR016024">
    <property type="entry name" value="ARM-type_fold"/>
</dbReference>
<dbReference type="WBParaSite" id="PSAMB.scaffold371size54286.g5261.t1">
    <property type="protein sequence ID" value="PSAMB.scaffold371size54286.g5261.t1"/>
    <property type="gene ID" value="PSAMB.scaffold371size54286.g5261"/>
</dbReference>
<name>A0A914WBV7_9BILA</name>
<dbReference type="GO" id="GO:0009653">
    <property type="term" value="P:anatomical structure morphogenesis"/>
    <property type="evidence" value="ECO:0007669"/>
    <property type="project" value="TreeGrafter"/>
</dbReference>
<feature type="compositionally biased region" description="Polar residues" evidence="1">
    <location>
        <begin position="539"/>
        <end position="548"/>
    </location>
</feature>
<sequence length="974" mass="108305">MATEAKRRRVEGSSLSKVLPSLDLTSTSPYVLLDCQILLKKVLISRELVEQFLIHQRHFQQLLNLVCSCSERQALSDDDKTTWQSVTKECLSVLANCCHFSIAACQEIKKSANGVIQHIGKMLVDTQQSDLVKSTALRLLGNMCEHKETAVPIVQTPALLDTICAACQQVSPDVRRNAIRSIRLLVSLSNSFAKSVIASDGAYFLGKIVSGQSSDADLQASLVILLRLLKVSPEEVGRQLARSECAFTLITSVLQTSTEPNSKAPIDRRQLTVELCQASLEMREAFAAVGAINMICQCDNFDPPDLPCRLLSPFAQDAFSRAALRESGALDKLVLRFRDCKDVDERARLVATFKYFIYDKVGMMHLSRNESYVLTLIAHMSDYTTHFGAFCSAQNGGDAMEQEDDEYRPDSPVLMEIQRQRQAKQSSEQLLASKSAPQLCKDFMAERCSQNLIYWTATPGSPNASCTSSASSSPGRAWSACMSPVGSSFGSPVGWASPVGSDGCGDQLSLSHVNTDGGMSPACLDDQADVLEDQEQLSADANTAAPRTSKSDEGGSSEERLQKELVRGEIFLLSWMSHNEATLARLTRFEVVDKLLEYMALVSELDDRAARILKRLAQSRESVEALLAIEFHYRVLFHLCRTTCRLMRHADRCSRCERRAHFGRDLLAGFSSHVDSDFGVGLLARDLTRFDSDEEAGIRAAIAVPFLVKSTYRRTRLLKDYQAFDRLLRTLRRLLTGSLVENSEQLACKIVSSLAALVPVDQLQSILQSNNSHSWGEQCMLVDDNAIAEDADGQFLFFCFPSGRTVRVSKSRFCTSNVYFGSMFDSSFVEQSTSQTQFQFRPDIEQCTEEDFTKFLHFLSGCHSACTTVDSAQLCLSLLMLGDRYLCPELTAHLLHINGPLRYLICGSNLPEFLTTALSIEENEALLHICFATLFKHCSDSEIVRVLSVVKSHTVFLDSFFAHLNRFLRQFVRL</sequence>
<dbReference type="PANTHER" id="PTHR23312">
    <property type="entry name" value="ARMC5 ARMADILLO REPEAT-CONTAINING -RELATED"/>
    <property type="match status" value="1"/>
</dbReference>
<reference evidence="3" key="1">
    <citation type="submission" date="2022-11" db="UniProtKB">
        <authorList>
            <consortium name="WormBaseParasite"/>
        </authorList>
    </citation>
    <scope>IDENTIFICATION</scope>
</reference>
<proteinExistence type="predicted"/>
<accession>A0A914WBV7</accession>
<feature type="compositionally biased region" description="Basic and acidic residues" evidence="1">
    <location>
        <begin position="549"/>
        <end position="559"/>
    </location>
</feature>
<dbReference type="InterPro" id="IPR011333">
    <property type="entry name" value="SKP1/BTB/POZ_sf"/>
</dbReference>
<dbReference type="SUPFAM" id="SSF48371">
    <property type="entry name" value="ARM repeat"/>
    <property type="match status" value="1"/>
</dbReference>
<evidence type="ECO:0000313" key="2">
    <source>
        <dbReference type="Proteomes" id="UP000887566"/>
    </source>
</evidence>
<feature type="region of interest" description="Disordered" evidence="1">
    <location>
        <begin position="539"/>
        <end position="559"/>
    </location>
</feature>
<dbReference type="AlphaFoldDB" id="A0A914WBV7"/>